<protein>
    <submittedName>
        <fullName evidence="2">Uncharacterized protein</fullName>
    </submittedName>
</protein>
<keyword evidence="3" id="KW-1185">Reference proteome</keyword>
<gene>
    <name evidence="2" type="ORF">H7849_03395</name>
</gene>
<feature type="coiled-coil region" evidence="1">
    <location>
        <begin position="61"/>
        <end position="88"/>
    </location>
</feature>
<dbReference type="Proteomes" id="UP000515312">
    <property type="component" value="Chromosome"/>
</dbReference>
<reference evidence="2 3" key="1">
    <citation type="submission" date="2020-08" db="EMBL/GenBank/DDBJ databases">
        <title>Edaphobacter telluris sp. nov. and Acidobacterium dinghuensis sp. nov., two acidobacteria isolated from forest soil.</title>
        <authorList>
            <person name="Fu J."/>
            <person name="Qiu L."/>
        </authorList>
    </citation>
    <scope>NUCLEOTIDE SEQUENCE [LARGE SCALE GENOMIC DNA]</scope>
    <source>
        <strain evidence="2">4Y35</strain>
    </source>
</reference>
<organism evidence="2 3">
    <name type="scientific">Alloacidobacterium dinghuense</name>
    <dbReference type="NCBI Taxonomy" id="2763107"/>
    <lineage>
        <taxon>Bacteria</taxon>
        <taxon>Pseudomonadati</taxon>
        <taxon>Acidobacteriota</taxon>
        <taxon>Terriglobia</taxon>
        <taxon>Terriglobales</taxon>
        <taxon>Acidobacteriaceae</taxon>
        <taxon>Alloacidobacterium</taxon>
    </lineage>
</organism>
<name>A0A7G8BKG5_9BACT</name>
<keyword evidence="1" id="KW-0175">Coiled coil</keyword>
<evidence type="ECO:0000313" key="3">
    <source>
        <dbReference type="Proteomes" id="UP000515312"/>
    </source>
</evidence>
<evidence type="ECO:0000256" key="1">
    <source>
        <dbReference type="SAM" id="Coils"/>
    </source>
</evidence>
<accession>A0A7G8BKG5</accession>
<dbReference type="RefSeq" id="WP_186744140.1">
    <property type="nucleotide sequence ID" value="NZ_CP060394.1"/>
</dbReference>
<dbReference type="KEGG" id="adin:H7849_03395"/>
<evidence type="ECO:0000313" key="2">
    <source>
        <dbReference type="EMBL" id="QNI33035.1"/>
    </source>
</evidence>
<sequence>MSTIACGLLLIAIFAYVFYPERTVEAQVQKTRVDYLRERKDVLYDNLRDLNFEYRAGKYPEEDYAAQRASLENEAAEVMAEIDLLERQVVVGVRAS</sequence>
<dbReference type="AlphaFoldDB" id="A0A7G8BKG5"/>
<proteinExistence type="predicted"/>
<dbReference type="EMBL" id="CP060394">
    <property type="protein sequence ID" value="QNI33035.1"/>
    <property type="molecule type" value="Genomic_DNA"/>
</dbReference>